<dbReference type="Gene3D" id="3.40.50.300">
    <property type="entry name" value="P-loop containing nucleotide triphosphate hydrolases"/>
    <property type="match status" value="1"/>
</dbReference>
<reference evidence="12" key="1">
    <citation type="submission" date="2020-08" db="EMBL/GenBank/DDBJ databases">
        <title>Sequencing the genomes of 1000 actinobacteria strains.</title>
        <authorList>
            <person name="Klenk H.-P."/>
        </authorList>
    </citation>
    <scope>NUCLEOTIDE SEQUENCE [LARGE SCALE GENOMIC DNA]</scope>
    <source>
        <strain evidence="12">DSM 27064</strain>
    </source>
</reference>
<keyword evidence="6 9" id="KW-1133">Transmembrane helix</keyword>
<keyword evidence="5" id="KW-0067">ATP-binding</keyword>
<proteinExistence type="predicted"/>
<dbReference type="InterPro" id="IPR036640">
    <property type="entry name" value="ABC1_TM_sf"/>
</dbReference>
<dbReference type="EMBL" id="JACIFD010000006">
    <property type="protein sequence ID" value="MBB4071455.1"/>
    <property type="molecule type" value="Genomic_DNA"/>
</dbReference>
<dbReference type="GO" id="GO:0005886">
    <property type="term" value="C:plasma membrane"/>
    <property type="evidence" value="ECO:0007669"/>
    <property type="project" value="UniProtKB-SubCell"/>
</dbReference>
<evidence type="ECO:0000256" key="9">
    <source>
        <dbReference type="SAM" id="Phobius"/>
    </source>
</evidence>
<dbReference type="InterPro" id="IPR027417">
    <property type="entry name" value="P-loop_NTPase"/>
</dbReference>
<feature type="domain" description="ABC transporter" evidence="10">
    <location>
        <begin position="314"/>
        <end position="546"/>
    </location>
</feature>
<protein>
    <submittedName>
        <fullName evidence="12">ABC-type multidrug transport system fused ATPase/permease subunit</fullName>
    </submittedName>
</protein>
<feature type="domain" description="ABC transmembrane type-1" evidence="11">
    <location>
        <begin position="28"/>
        <end position="306"/>
    </location>
</feature>
<dbReference type="PROSITE" id="PS00211">
    <property type="entry name" value="ABC_TRANSPORTER_1"/>
    <property type="match status" value="1"/>
</dbReference>
<keyword evidence="2" id="KW-0813">Transport</keyword>
<evidence type="ECO:0000259" key="10">
    <source>
        <dbReference type="PROSITE" id="PS50893"/>
    </source>
</evidence>
<dbReference type="InterPro" id="IPR003439">
    <property type="entry name" value="ABC_transporter-like_ATP-bd"/>
</dbReference>
<organism evidence="12 13">
    <name type="scientific">Canibacter oris</name>
    <dbReference type="NCBI Taxonomy" id="1365628"/>
    <lineage>
        <taxon>Bacteria</taxon>
        <taxon>Bacillati</taxon>
        <taxon>Actinomycetota</taxon>
        <taxon>Actinomycetes</taxon>
        <taxon>Micrococcales</taxon>
        <taxon>Microbacteriaceae</taxon>
        <taxon>Canibacter</taxon>
    </lineage>
</organism>
<feature type="transmembrane region" description="Helical" evidence="9">
    <location>
        <begin position="247"/>
        <end position="267"/>
    </location>
</feature>
<keyword evidence="3 9" id="KW-0812">Transmembrane</keyword>
<keyword evidence="13" id="KW-1185">Reference proteome</keyword>
<feature type="transmembrane region" description="Helical" evidence="9">
    <location>
        <begin position="127"/>
        <end position="152"/>
    </location>
</feature>
<feature type="transmembrane region" description="Helical" evidence="9">
    <location>
        <begin position="29"/>
        <end position="53"/>
    </location>
</feature>
<feature type="region of interest" description="Disordered" evidence="8">
    <location>
        <begin position="517"/>
        <end position="552"/>
    </location>
</feature>
<feature type="transmembrane region" description="Helical" evidence="9">
    <location>
        <begin position="279"/>
        <end position="304"/>
    </location>
</feature>
<feature type="transmembrane region" description="Helical" evidence="9">
    <location>
        <begin position="59"/>
        <end position="77"/>
    </location>
</feature>
<dbReference type="InterPro" id="IPR017871">
    <property type="entry name" value="ABC_transporter-like_CS"/>
</dbReference>
<evidence type="ECO:0000256" key="6">
    <source>
        <dbReference type="ARBA" id="ARBA00022989"/>
    </source>
</evidence>
<evidence type="ECO:0000256" key="5">
    <source>
        <dbReference type="ARBA" id="ARBA00022840"/>
    </source>
</evidence>
<evidence type="ECO:0000256" key="2">
    <source>
        <dbReference type="ARBA" id="ARBA00022448"/>
    </source>
</evidence>
<sequence length="552" mass="59088">MSSDNDAVKFRITAPGYSYAKWRFVVPMLINAVAAATLIMVPTAVGAIISEFAAGNVTAALRLLMFIVLSLLLQVTNEKTTFAIIMRLQFEVIRDWRNYIFQLIKKTPKQVDPGEVISVVVKDSKSIAMLLFSFPDAAGSVVVAVVGTVQLWLISPALAVTALSGIILAGVALSLISKLLEKRGTVRRQRTGENAARATDIATSLRTIAGLGAGAEMRRRHRDAAHNLRNANVAYARVAMLTTGARLTLVGITTLLAVGMALTGNLVDGVWRTNVEPSQLVAVAGTVALMVGPIWTFEMMLVGYRETRVALRRIKTLEQKQYEKPAALAELTVPAEILAGQQLVYVDPRSAGLSAQEYAESLAAKMREQQRGRVLLSQSNPTIFAGSLRSHLTCDELAVSDADLTWMLELTDSLEIAHRLGGADPAEYFAAEISSEGANLSGGQRQRLALARALLQPAAVLICAEPLNSVDEPSQKYIFDRLEQELGSHRLLQHLRQVIVVSTTSQVQNRVAAAQAAATAPGTATTTATATTPGATTTAATAAAAHTTKEAK</sequence>
<dbReference type="InterPro" id="IPR050173">
    <property type="entry name" value="ABC_transporter_C-like"/>
</dbReference>
<evidence type="ECO:0000313" key="13">
    <source>
        <dbReference type="Proteomes" id="UP000571183"/>
    </source>
</evidence>
<dbReference type="SUPFAM" id="SSF52540">
    <property type="entry name" value="P-loop containing nucleoside triphosphate hydrolases"/>
    <property type="match status" value="1"/>
</dbReference>
<evidence type="ECO:0000256" key="3">
    <source>
        <dbReference type="ARBA" id="ARBA00022692"/>
    </source>
</evidence>
<comment type="caution">
    <text evidence="12">The sequence shown here is derived from an EMBL/GenBank/DDBJ whole genome shotgun (WGS) entry which is preliminary data.</text>
</comment>
<dbReference type="PROSITE" id="PS50893">
    <property type="entry name" value="ABC_TRANSPORTER_2"/>
    <property type="match status" value="1"/>
</dbReference>
<feature type="compositionally biased region" description="Low complexity" evidence="8">
    <location>
        <begin position="517"/>
        <end position="546"/>
    </location>
</feature>
<evidence type="ECO:0000256" key="1">
    <source>
        <dbReference type="ARBA" id="ARBA00004651"/>
    </source>
</evidence>
<accession>A0A840DI52</accession>
<keyword evidence="4" id="KW-0547">Nucleotide-binding</keyword>
<feature type="transmembrane region" description="Helical" evidence="9">
    <location>
        <begin position="158"/>
        <end position="180"/>
    </location>
</feature>
<dbReference type="GO" id="GO:0140359">
    <property type="term" value="F:ABC-type transporter activity"/>
    <property type="evidence" value="ECO:0007669"/>
    <property type="project" value="InterPro"/>
</dbReference>
<dbReference type="Proteomes" id="UP000571183">
    <property type="component" value="Unassembled WGS sequence"/>
</dbReference>
<gene>
    <name evidence="12" type="ORF">F5897_000759</name>
</gene>
<dbReference type="GO" id="GO:0005524">
    <property type="term" value="F:ATP binding"/>
    <property type="evidence" value="ECO:0007669"/>
    <property type="project" value="UniProtKB-KW"/>
</dbReference>
<dbReference type="InterPro" id="IPR011527">
    <property type="entry name" value="ABC1_TM_dom"/>
</dbReference>
<evidence type="ECO:0000256" key="4">
    <source>
        <dbReference type="ARBA" id="ARBA00022741"/>
    </source>
</evidence>
<dbReference type="AlphaFoldDB" id="A0A840DI52"/>
<dbReference type="PANTHER" id="PTHR24223">
    <property type="entry name" value="ATP-BINDING CASSETTE SUB-FAMILY C"/>
    <property type="match status" value="1"/>
</dbReference>
<evidence type="ECO:0000313" key="12">
    <source>
        <dbReference type="EMBL" id="MBB4071455.1"/>
    </source>
</evidence>
<name>A0A840DI52_9MICO</name>
<evidence type="ECO:0000259" key="11">
    <source>
        <dbReference type="PROSITE" id="PS50929"/>
    </source>
</evidence>
<dbReference type="PROSITE" id="PS50929">
    <property type="entry name" value="ABC_TM1F"/>
    <property type="match status" value="1"/>
</dbReference>
<dbReference type="RefSeq" id="WP_183304524.1">
    <property type="nucleotide sequence ID" value="NZ_JACIFD010000006.1"/>
</dbReference>
<evidence type="ECO:0000256" key="8">
    <source>
        <dbReference type="SAM" id="MobiDB-lite"/>
    </source>
</evidence>
<keyword evidence="7 9" id="KW-0472">Membrane</keyword>
<dbReference type="SUPFAM" id="SSF90123">
    <property type="entry name" value="ABC transporter transmembrane region"/>
    <property type="match status" value="1"/>
</dbReference>
<comment type="subcellular location">
    <subcellularLocation>
        <location evidence="1">Cell membrane</location>
        <topology evidence="1">Multi-pass membrane protein</topology>
    </subcellularLocation>
</comment>
<dbReference type="GO" id="GO:0016887">
    <property type="term" value="F:ATP hydrolysis activity"/>
    <property type="evidence" value="ECO:0007669"/>
    <property type="project" value="InterPro"/>
</dbReference>
<dbReference type="Pfam" id="PF00005">
    <property type="entry name" value="ABC_tran"/>
    <property type="match status" value="1"/>
</dbReference>
<dbReference type="Gene3D" id="1.20.1560.10">
    <property type="entry name" value="ABC transporter type 1, transmembrane domain"/>
    <property type="match status" value="1"/>
</dbReference>
<evidence type="ECO:0000256" key="7">
    <source>
        <dbReference type="ARBA" id="ARBA00023136"/>
    </source>
</evidence>